<evidence type="ECO:0000256" key="1">
    <source>
        <dbReference type="SAM" id="MobiDB-lite"/>
    </source>
</evidence>
<sequence>KKIRGLRDDGFCNRVSGHIGYFVATEGQDRIVLEFYFTAAFVARYGLETVSAPIQDWSYLHEQSIDEGLDEEDLDRAIADFKAAQEEDVNGMVEEVPPSPYATPGGSTPAGATPRGEVNWMKGKVREISLRLRELGSTVADAQATANSAVSTVTSALNASNAASSTASNALTLAKAASDKASSLAGRVQTVATEGAQTGHEALQTQGGGTPAGWSAPAAQQQPGAITPADVDALRQELMRAIERALVASQSDAYEPLPGEVVAVFDDALKLAVAHFPNDIAVDLISPGYWETFDTPSQTSVSAASVAKDLKTQQGLGANKGTLIKIASANQRWPQDLSSEKPKEKKFFSKVGTWGEMMTGNQSVYHQAVAKRNDDVKDLHELRNERLSLHPQAVTLLRKFDETTGQVLTWNQGQLQTLRDEIIMKQ</sequence>
<dbReference type="Proteomes" id="UP000266841">
    <property type="component" value="Unassembled WGS sequence"/>
</dbReference>
<proteinExistence type="predicted"/>
<accession>K0RFG7</accession>
<organism evidence="2 3">
    <name type="scientific">Thalassiosira oceanica</name>
    <name type="common">Marine diatom</name>
    <dbReference type="NCBI Taxonomy" id="159749"/>
    <lineage>
        <taxon>Eukaryota</taxon>
        <taxon>Sar</taxon>
        <taxon>Stramenopiles</taxon>
        <taxon>Ochrophyta</taxon>
        <taxon>Bacillariophyta</taxon>
        <taxon>Coscinodiscophyceae</taxon>
        <taxon>Thalassiosirophycidae</taxon>
        <taxon>Thalassiosirales</taxon>
        <taxon>Thalassiosiraceae</taxon>
        <taxon>Thalassiosira</taxon>
    </lineage>
</organism>
<name>K0RFG7_THAOC</name>
<keyword evidence="3" id="KW-1185">Reference proteome</keyword>
<reference evidence="2 3" key="1">
    <citation type="journal article" date="2012" name="Genome Biol.">
        <title>Genome and low-iron response of an oceanic diatom adapted to chronic iron limitation.</title>
        <authorList>
            <person name="Lommer M."/>
            <person name="Specht M."/>
            <person name="Roy A.S."/>
            <person name="Kraemer L."/>
            <person name="Andreson R."/>
            <person name="Gutowska M.A."/>
            <person name="Wolf J."/>
            <person name="Bergner S.V."/>
            <person name="Schilhabel M.B."/>
            <person name="Klostermeier U.C."/>
            <person name="Beiko R.G."/>
            <person name="Rosenstiel P."/>
            <person name="Hippler M."/>
            <person name="Laroche J."/>
        </authorList>
    </citation>
    <scope>NUCLEOTIDE SEQUENCE [LARGE SCALE GENOMIC DNA]</scope>
    <source>
        <strain evidence="2 3">CCMP1005</strain>
    </source>
</reference>
<dbReference type="EMBL" id="AGNL01048617">
    <property type="protein sequence ID" value="EJK45302.1"/>
    <property type="molecule type" value="Genomic_DNA"/>
</dbReference>
<protein>
    <submittedName>
        <fullName evidence="2">Uncharacterized protein</fullName>
    </submittedName>
</protein>
<feature type="non-terminal residue" evidence="2">
    <location>
        <position position="1"/>
    </location>
</feature>
<evidence type="ECO:0000313" key="2">
    <source>
        <dbReference type="EMBL" id="EJK45302.1"/>
    </source>
</evidence>
<dbReference type="AlphaFoldDB" id="K0RFG7"/>
<evidence type="ECO:0000313" key="3">
    <source>
        <dbReference type="Proteomes" id="UP000266841"/>
    </source>
</evidence>
<comment type="caution">
    <text evidence="2">The sequence shown here is derived from an EMBL/GenBank/DDBJ whole genome shotgun (WGS) entry which is preliminary data.</text>
</comment>
<gene>
    <name evidence="2" type="ORF">THAOC_36087</name>
</gene>
<feature type="region of interest" description="Disordered" evidence="1">
    <location>
        <begin position="195"/>
        <end position="224"/>
    </location>
</feature>